<sequence length="81" mass="8938">MPVVVGLAVLVVLALLVGTLAVRQRRTRNQPEFAPRAAETARRQNSRDDPERGTDDQDQPDTLWRLVAAWGSAESGRMNLA</sequence>
<dbReference type="EMBL" id="CP016076">
    <property type="protein sequence ID" value="APU15582.1"/>
    <property type="molecule type" value="Genomic_DNA"/>
</dbReference>
<reference evidence="3" key="1">
    <citation type="submission" date="2016-06" db="EMBL/GenBank/DDBJ databases">
        <title>Complete genome sequence of Actinoalloteichus fjordicus DSM 46855 (=ADI127-17), type strain of the new species Actinoalloteichus fjordicus.</title>
        <authorList>
            <person name="Ruckert C."/>
            <person name="Nouioui I."/>
            <person name="Willmese J."/>
            <person name="van Wezel G."/>
            <person name="Klenk H.-P."/>
            <person name="Kalinowski J."/>
            <person name="Zotchev S.B."/>
        </authorList>
    </citation>
    <scope>NUCLEOTIDE SEQUENCE [LARGE SCALE GENOMIC DNA]</scope>
    <source>
        <strain evidence="3">ADI127-7</strain>
    </source>
</reference>
<evidence type="ECO:0000256" key="1">
    <source>
        <dbReference type="SAM" id="MobiDB-lite"/>
    </source>
</evidence>
<keyword evidence="3" id="KW-1185">Reference proteome</keyword>
<dbReference type="AlphaFoldDB" id="A0AAC9LDE7"/>
<dbReference type="Proteomes" id="UP000185511">
    <property type="component" value="Chromosome"/>
</dbReference>
<evidence type="ECO:0000313" key="3">
    <source>
        <dbReference type="Proteomes" id="UP000185511"/>
    </source>
</evidence>
<protein>
    <submittedName>
        <fullName evidence="2">Uncharacterized protein</fullName>
    </submittedName>
</protein>
<name>A0AAC9LDE7_9PSEU</name>
<feature type="region of interest" description="Disordered" evidence="1">
    <location>
        <begin position="26"/>
        <end position="62"/>
    </location>
</feature>
<evidence type="ECO:0000313" key="2">
    <source>
        <dbReference type="EMBL" id="APU15582.1"/>
    </source>
</evidence>
<organism evidence="2 3">
    <name type="scientific">Actinoalloteichus fjordicus</name>
    <dbReference type="NCBI Taxonomy" id="1612552"/>
    <lineage>
        <taxon>Bacteria</taxon>
        <taxon>Bacillati</taxon>
        <taxon>Actinomycetota</taxon>
        <taxon>Actinomycetes</taxon>
        <taxon>Pseudonocardiales</taxon>
        <taxon>Pseudonocardiaceae</taxon>
        <taxon>Actinoalloteichus</taxon>
    </lineage>
</organism>
<proteinExistence type="predicted"/>
<dbReference type="KEGG" id="acad:UA74_17770"/>
<feature type="compositionally biased region" description="Basic and acidic residues" evidence="1">
    <location>
        <begin position="39"/>
        <end position="55"/>
    </location>
</feature>
<dbReference type="RefSeq" id="WP_157442270.1">
    <property type="nucleotide sequence ID" value="NZ_CP016076.1"/>
</dbReference>
<accession>A0AAC9LDE7</accession>
<gene>
    <name evidence="2" type="ORF">UA74_17770</name>
</gene>